<dbReference type="GO" id="GO:0005737">
    <property type="term" value="C:cytoplasm"/>
    <property type="evidence" value="ECO:0007669"/>
    <property type="project" value="TreeGrafter"/>
</dbReference>
<dbReference type="OrthoDB" id="9809356at2"/>
<evidence type="ECO:0000256" key="15">
    <source>
        <dbReference type="ARBA" id="ARBA00030048"/>
    </source>
</evidence>
<dbReference type="InterPro" id="IPR036565">
    <property type="entry name" value="Mur-like_cat_sf"/>
</dbReference>
<dbReference type="InterPro" id="IPR001645">
    <property type="entry name" value="Folylpolyglutamate_synth"/>
</dbReference>
<dbReference type="PROSITE" id="PS01012">
    <property type="entry name" value="FOLYLPOLYGLU_SYNT_2"/>
    <property type="match status" value="1"/>
</dbReference>
<evidence type="ECO:0000256" key="18">
    <source>
        <dbReference type="ARBA" id="ARBA00047493"/>
    </source>
</evidence>
<dbReference type="Pfam" id="PF08245">
    <property type="entry name" value="Mur_ligase_M"/>
    <property type="match status" value="1"/>
</dbReference>
<dbReference type="InterPro" id="IPR036615">
    <property type="entry name" value="Mur_ligase_C_dom_sf"/>
</dbReference>
<name>A0A2Z4G6U3_9BACT</name>
<evidence type="ECO:0000259" key="23">
    <source>
        <dbReference type="Pfam" id="PF02875"/>
    </source>
</evidence>
<keyword evidence="9 22" id="KW-0436">Ligase</keyword>
<comment type="cofactor">
    <cofactor evidence="1">
        <name>Mg(2+)</name>
        <dbReference type="ChEBI" id="CHEBI:18420"/>
    </cofactor>
</comment>
<evidence type="ECO:0000256" key="16">
    <source>
        <dbReference type="ARBA" id="ARBA00030592"/>
    </source>
</evidence>
<reference evidence="25 26" key="1">
    <citation type="submission" date="2018-05" db="EMBL/GenBank/DDBJ databases">
        <title>Complete genome sequence of Arcticibacterium luteifluviistationis SM1504T, a cytophagaceae bacterium isolated from Arctic surface seawater.</title>
        <authorList>
            <person name="Li Y."/>
            <person name="Qin Q.-L."/>
        </authorList>
    </citation>
    <scope>NUCLEOTIDE SEQUENCE [LARGE SCALE GENOMIC DNA]</scope>
    <source>
        <strain evidence="25 26">SM1504</strain>
    </source>
</reference>
<dbReference type="SUPFAM" id="SSF53623">
    <property type="entry name" value="MurD-like peptide ligases, catalytic domain"/>
    <property type="match status" value="1"/>
</dbReference>
<evidence type="ECO:0000256" key="2">
    <source>
        <dbReference type="ARBA" id="ARBA00002714"/>
    </source>
</evidence>
<evidence type="ECO:0000256" key="17">
    <source>
        <dbReference type="ARBA" id="ARBA00032510"/>
    </source>
</evidence>
<dbReference type="EC" id="6.3.2.17" evidence="7"/>
<dbReference type="Gene3D" id="3.90.190.20">
    <property type="entry name" value="Mur ligase, C-terminal domain"/>
    <property type="match status" value="1"/>
</dbReference>
<evidence type="ECO:0000256" key="20">
    <source>
        <dbReference type="ARBA" id="ARBA00049035"/>
    </source>
</evidence>
<evidence type="ECO:0000256" key="12">
    <source>
        <dbReference type="ARBA" id="ARBA00022840"/>
    </source>
</evidence>
<evidence type="ECO:0000256" key="9">
    <source>
        <dbReference type="ARBA" id="ARBA00022598"/>
    </source>
</evidence>
<dbReference type="GO" id="GO:0046872">
    <property type="term" value="F:metal ion binding"/>
    <property type="evidence" value="ECO:0007669"/>
    <property type="project" value="UniProtKB-KW"/>
</dbReference>
<dbReference type="FunFam" id="3.40.1190.10:FF:000011">
    <property type="entry name" value="Folylpolyglutamate synthase/dihydrofolate synthase"/>
    <property type="match status" value="1"/>
</dbReference>
<keyword evidence="13" id="KW-0460">Magnesium</keyword>
<evidence type="ECO:0000256" key="11">
    <source>
        <dbReference type="ARBA" id="ARBA00022741"/>
    </source>
</evidence>
<dbReference type="KEGG" id="als:DJ013_01185"/>
<comment type="catalytic activity">
    <reaction evidence="20">
        <text>(6R)-5,10-methylenetetrahydrofolyl-(gamma-L-Glu)(n) + L-glutamate + ATP = (6R)-5,10-methylenetetrahydrofolyl-(gamma-L-Glu)(n+1) + ADP + phosphate + H(+)</text>
        <dbReference type="Rhea" id="RHEA:51912"/>
        <dbReference type="Rhea" id="RHEA-COMP:13257"/>
        <dbReference type="Rhea" id="RHEA-COMP:13258"/>
        <dbReference type="ChEBI" id="CHEBI:15378"/>
        <dbReference type="ChEBI" id="CHEBI:29985"/>
        <dbReference type="ChEBI" id="CHEBI:30616"/>
        <dbReference type="ChEBI" id="CHEBI:43474"/>
        <dbReference type="ChEBI" id="CHEBI:136572"/>
        <dbReference type="ChEBI" id="CHEBI:456216"/>
        <dbReference type="EC" id="6.3.2.17"/>
    </reaction>
</comment>
<evidence type="ECO:0000256" key="1">
    <source>
        <dbReference type="ARBA" id="ARBA00001946"/>
    </source>
</evidence>
<evidence type="ECO:0000256" key="5">
    <source>
        <dbReference type="ARBA" id="ARBA00008276"/>
    </source>
</evidence>
<evidence type="ECO:0000259" key="24">
    <source>
        <dbReference type="Pfam" id="PF08245"/>
    </source>
</evidence>
<comment type="catalytic activity">
    <reaction evidence="19">
        <text>10-formyltetrahydrofolyl-(gamma-L-Glu)(n) + L-glutamate + ATP = 10-formyltetrahydrofolyl-(gamma-L-Glu)(n+1) + ADP + phosphate + H(+)</text>
        <dbReference type="Rhea" id="RHEA:51904"/>
        <dbReference type="Rhea" id="RHEA-COMP:13088"/>
        <dbReference type="Rhea" id="RHEA-COMP:14300"/>
        <dbReference type="ChEBI" id="CHEBI:15378"/>
        <dbReference type="ChEBI" id="CHEBI:29985"/>
        <dbReference type="ChEBI" id="CHEBI:30616"/>
        <dbReference type="ChEBI" id="CHEBI:43474"/>
        <dbReference type="ChEBI" id="CHEBI:134413"/>
        <dbReference type="ChEBI" id="CHEBI:456216"/>
        <dbReference type="EC" id="6.3.2.17"/>
    </reaction>
</comment>
<comment type="catalytic activity">
    <reaction evidence="18">
        <text>(6S)-5,6,7,8-tetrahydrofolyl-(gamma-L-Glu)(n) + L-glutamate + ATP = (6S)-5,6,7,8-tetrahydrofolyl-(gamma-L-Glu)(n+1) + ADP + phosphate + H(+)</text>
        <dbReference type="Rhea" id="RHEA:10580"/>
        <dbReference type="Rhea" id="RHEA-COMP:14738"/>
        <dbReference type="Rhea" id="RHEA-COMP:14740"/>
        <dbReference type="ChEBI" id="CHEBI:15378"/>
        <dbReference type="ChEBI" id="CHEBI:29985"/>
        <dbReference type="ChEBI" id="CHEBI:30616"/>
        <dbReference type="ChEBI" id="CHEBI:43474"/>
        <dbReference type="ChEBI" id="CHEBI:141005"/>
        <dbReference type="ChEBI" id="CHEBI:456216"/>
        <dbReference type="EC" id="6.3.2.17"/>
    </reaction>
</comment>
<comment type="catalytic activity">
    <reaction evidence="21">
        <text>7,8-dihydropteroate + L-glutamate + ATP = 7,8-dihydrofolate + ADP + phosphate + H(+)</text>
        <dbReference type="Rhea" id="RHEA:23584"/>
        <dbReference type="ChEBI" id="CHEBI:15378"/>
        <dbReference type="ChEBI" id="CHEBI:17839"/>
        <dbReference type="ChEBI" id="CHEBI:29985"/>
        <dbReference type="ChEBI" id="CHEBI:30616"/>
        <dbReference type="ChEBI" id="CHEBI:43474"/>
        <dbReference type="ChEBI" id="CHEBI:57451"/>
        <dbReference type="ChEBI" id="CHEBI:456216"/>
        <dbReference type="EC" id="6.3.2.12"/>
    </reaction>
</comment>
<dbReference type="Gene3D" id="3.40.1190.10">
    <property type="entry name" value="Mur-like, catalytic domain"/>
    <property type="match status" value="1"/>
</dbReference>
<keyword evidence="11 22" id="KW-0547">Nucleotide-binding</keyword>
<dbReference type="GO" id="GO:0046656">
    <property type="term" value="P:folic acid biosynthetic process"/>
    <property type="evidence" value="ECO:0007669"/>
    <property type="project" value="UniProtKB-KW"/>
</dbReference>
<evidence type="ECO:0000256" key="7">
    <source>
        <dbReference type="ARBA" id="ARBA00013025"/>
    </source>
</evidence>
<evidence type="ECO:0000256" key="14">
    <source>
        <dbReference type="ARBA" id="ARBA00022909"/>
    </source>
</evidence>
<dbReference type="Proteomes" id="UP000249873">
    <property type="component" value="Chromosome"/>
</dbReference>
<evidence type="ECO:0000256" key="6">
    <source>
        <dbReference type="ARBA" id="ARBA00013023"/>
    </source>
</evidence>
<keyword evidence="14" id="KW-0289">Folate biosynthesis</keyword>
<proteinExistence type="inferred from homology"/>
<feature type="domain" description="Mur ligase central" evidence="24">
    <location>
        <begin position="51"/>
        <end position="268"/>
    </location>
</feature>
<dbReference type="NCBIfam" id="TIGR01499">
    <property type="entry name" value="folC"/>
    <property type="match status" value="1"/>
</dbReference>
<dbReference type="PANTHER" id="PTHR11136:SF0">
    <property type="entry name" value="DIHYDROFOLATE SYNTHETASE-RELATED"/>
    <property type="match status" value="1"/>
</dbReference>
<dbReference type="InterPro" id="IPR013221">
    <property type="entry name" value="Mur_ligase_cen"/>
</dbReference>
<organism evidence="25 26">
    <name type="scientific">Arcticibacterium luteifluviistationis</name>
    <dbReference type="NCBI Taxonomy" id="1784714"/>
    <lineage>
        <taxon>Bacteria</taxon>
        <taxon>Pseudomonadati</taxon>
        <taxon>Bacteroidota</taxon>
        <taxon>Cytophagia</taxon>
        <taxon>Cytophagales</taxon>
        <taxon>Leadbetterellaceae</taxon>
        <taxon>Arcticibacterium</taxon>
    </lineage>
</organism>
<evidence type="ECO:0000256" key="4">
    <source>
        <dbReference type="ARBA" id="ARBA00005150"/>
    </source>
</evidence>
<dbReference type="SUPFAM" id="SSF53244">
    <property type="entry name" value="MurD-like peptide ligases, peptide-binding domain"/>
    <property type="match status" value="1"/>
</dbReference>
<accession>A0A2Z4G6U3</accession>
<dbReference type="InterPro" id="IPR004101">
    <property type="entry name" value="Mur_ligase_C"/>
</dbReference>
<comment type="pathway">
    <text evidence="3">Cofactor biosynthesis; tetrahydrofolate biosynthesis; 7,8-dihydrofolate from 2-amino-4-hydroxy-6-hydroxymethyl-7,8-dihydropteridine diphosphate and 4-aminobenzoate: step 2/2.</text>
</comment>
<evidence type="ECO:0000256" key="21">
    <source>
        <dbReference type="ARBA" id="ARBA00049161"/>
    </source>
</evidence>
<keyword evidence="12 22" id="KW-0067">ATP-binding</keyword>
<comment type="pathway">
    <text evidence="4">Cofactor biosynthesis; tetrahydrofolylpolyglutamate biosynthesis.</text>
</comment>
<protein>
    <recommendedName>
        <fullName evidence="8">Dihydrofolate synthase/folylpolyglutamate synthase</fullName>
        <ecNumber evidence="6">6.3.2.12</ecNumber>
        <ecNumber evidence="7">6.3.2.17</ecNumber>
    </recommendedName>
    <alternativeName>
        <fullName evidence="17">Folylpoly-gamma-glutamate synthetase-dihydrofolate synthetase</fullName>
    </alternativeName>
    <alternativeName>
        <fullName evidence="15">Folylpolyglutamate synthetase</fullName>
    </alternativeName>
    <alternativeName>
        <fullName evidence="16">Tetrahydrofolylpolyglutamate synthase</fullName>
    </alternativeName>
</protein>
<sequence length="432" mass="48533">MNYQETVQYLYAQLPAFQNEGKKAIKPTLANITAFCSYLGNPQESFKSIHVAGTNGKGSSSHMLASIFQEAGYKTGLYTSPHLKDFRERFRINGDLLSQQSVIDFVQNHQEYISNLKPSFFEVTVAMAFDFFSKENVDIAIIETGLGGRFDSTNIIKPLLSLITNIGFDHTDVLGNTLEKIAFEKAGIIKDGVPVVISERQPETSPVFKELALARNSELCFAQDLYYVHRIENTETTTKYLVEDLANSKRDDFELDLRGSYQKNNLIGLLASIQIIKENNAFYISIENIKEGLRNVVSNTGLKGRWQKLSENPLTICDTGHNGHAFTYLKEYLSSLIPSKVHFILGFAADKNLDSTLGLLPKEANYYFSTFNSPRSKKKNELIKIANYFNIAYALYFADVNEAIRIATEKAKPGDFIYIGGSTYLVAEIENL</sequence>
<dbReference type="Pfam" id="PF02875">
    <property type="entry name" value="Mur_ligase_C"/>
    <property type="match status" value="1"/>
</dbReference>
<dbReference type="PANTHER" id="PTHR11136">
    <property type="entry name" value="FOLYLPOLYGLUTAMATE SYNTHASE-RELATED"/>
    <property type="match status" value="1"/>
</dbReference>
<evidence type="ECO:0000256" key="13">
    <source>
        <dbReference type="ARBA" id="ARBA00022842"/>
    </source>
</evidence>
<comment type="function">
    <text evidence="2">Functions in two distinct reactions of the de novo folate biosynthetic pathway. Catalyzes the addition of a glutamate residue to dihydropteroate (7,8-dihydropteroate or H2Pte) to form dihydrofolate (7,8-dihydrofolate monoglutamate or H2Pte-Glu). Also catalyzes successive additions of L-glutamate to tetrahydrofolate or 10-formyltetrahydrofolate or 5,10-methylenetetrahydrofolate, leading to folylpolyglutamate derivatives.</text>
</comment>
<dbReference type="AlphaFoldDB" id="A0A2Z4G6U3"/>
<gene>
    <name evidence="25" type="ORF">DJ013_01185</name>
</gene>
<dbReference type="GO" id="GO:0004326">
    <property type="term" value="F:tetrahydrofolylpolyglutamate synthase activity"/>
    <property type="evidence" value="ECO:0007669"/>
    <property type="project" value="UniProtKB-EC"/>
</dbReference>
<dbReference type="EMBL" id="CP029480">
    <property type="protein sequence ID" value="AWV96868.1"/>
    <property type="molecule type" value="Genomic_DNA"/>
</dbReference>
<evidence type="ECO:0000256" key="10">
    <source>
        <dbReference type="ARBA" id="ARBA00022723"/>
    </source>
</evidence>
<evidence type="ECO:0000313" key="25">
    <source>
        <dbReference type="EMBL" id="AWV96868.1"/>
    </source>
</evidence>
<dbReference type="EC" id="6.3.2.12" evidence="6"/>
<evidence type="ECO:0000256" key="3">
    <source>
        <dbReference type="ARBA" id="ARBA00004799"/>
    </source>
</evidence>
<comment type="similarity">
    <text evidence="5 22">Belongs to the folylpolyglutamate synthase family.</text>
</comment>
<dbReference type="PIRSF" id="PIRSF001563">
    <property type="entry name" value="Folylpolyglu_synth"/>
    <property type="match status" value="1"/>
</dbReference>
<keyword evidence="26" id="KW-1185">Reference proteome</keyword>
<dbReference type="GO" id="GO:0008841">
    <property type="term" value="F:dihydrofolate synthase activity"/>
    <property type="evidence" value="ECO:0007669"/>
    <property type="project" value="UniProtKB-EC"/>
</dbReference>
<keyword evidence="10" id="KW-0479">Metal-binding</keyword>
<dbReference type="GO" id="GO:0005524">
    <property type="term" value="F:ATP binding"/>
    <property type="evidence" value="ECO:0007669"/>
    <property type="project" value="UniProtKB-KW"/>
</dbReference>
<dbReference type="InterPro" id="IPR018109">
    <property type="entry name" value="Folylpolyglutamate_synth_CS"/>
</dbReference>
<feature type="domain" description="Mur ligase C-terminal" evidence="23">
    <location>
        <begin position="304"/>
        <end position="422"/>
    </location>
</feature>
<evidence type="ECO:0000256" key="19">
    <source>
        <dbReference type="ARBA" id="ARBA00047808"/>
    </source>
</evidence>
<evidence type="ECO:0000256" key="22">
    <source>
        <dbReference type="PIRNR" id="PIRNR001563"/>
    </source>
</evidence>
<dbReference type="RefSeq" id="WP_111369970.1">
    <property type="nucleotide sequence ID" value="NZ_CP029480.1"/>
</dbReference>
<evidence type="ECO:0000313" key="26">
    <source>
        <dbReference type="Proteomes" id="UP000249873"/>
    </source>
</evidence>
<evidence type="ECO:0000256" key="8">
    <source>
        <dbReference type="ARBA" id="ARBA00019357"/>
    </source>
</evidence>